<evidence type="ECO:0000313" key="19">
    <source>
        <dbReference type="EMBL" id="CAB5037870.1"/>
    </source>
</evidence>
<evidence type="ECO:0000256" key="2">
    <source>
        <dbReference type="ARBA" id="ARBA00022448"/>
    </source>
</evidence>
<evidence type="ECO:0000256" key="11">
    <source>
        <dbReference type="ARBA" id="ARBA00023014"/>
    </source>
</evidence>
<proteinExistence type="predicted"/>
<keyword evidence="11" id="KW-0411">Iron-sulfur</keyword>
<comment type="cofactor">
    <cofactor evidence="15">
        <name>[2Fe-2S] cluster</name>
        <dbReference type="ChEBI" id="CHEBI:190135"/>
    </cofactor>
</comment>
<evidence type="ECO:0000256" key="16">
    <source>
        <dbReference type="SAM" id="MobiDB-lite"/>
    </source>
</evidence>
<gene>
    <name evidence="19" type="ORF">UFOPK4150_01899</name>
</gene>
<evidence type="ECO:0000256" key="10">
    <source>
        <dbReference type="ARBA" id="ARBA00023004"/>
    </source>
</evidence>
<keyword evidence="12 17" id="KW-0472">Membrane</keyword>
<feature type="domain" description="Rieske" evidence="18">
    <location>
        <begin position="233"/>
        <end position="326"/>
    </location>
</feature>
<dbReference type="Gene3D" id="2.102.10.10">
    <property type="entry name" value="Rieske [2Fe-2S] iron-sulphur domain"/>
    <property type="match status" value="1"/>
</dbReference>
<evidence type="ECO:0000256" key="9">
    <source>
        <dbReference type="ARBA" id="ARBA00023002"/>
    </source>
</evidence>
<keyword evidence="5 17" id="KW-0812">Transmembrane</keyword>
<dbReference type="AlphaFoldDB" id="A0A6J7SBW1"/>
<keyword evidence="2" id="KW-0813">Transport</keyword>
<keyword evidence="4" id="KW-0679">Respiratory chain</keyword>
<evidence type="ECO:0000256" key="1">
    <source>
        <dbReference type="ARBA" id="ARBA00004651"/>
    </source>
</evidence>
<dbReference type="PROSITE" id="PS51296">
    <property type="entry name" value="RIESKE"/>
    <property type="match status" value="1"/>
</dbReference>
<reference evidence="19" key="1">
    <citation type="submission" date="2020-05" db="EMBL/GenBank/DDBJ databases">
        <authorList>
            <person name="Chiriac C."/>
            <person name="Salcher M."/>
            <person name="Ghai R."/>
            <person name="Kavagutti S V."/>
        </authorList>
    </citation>
    <scope>NUCLEOTIDE SEQUENCE</scope>
</reference>
<dbReference type="PANTHER" id="PTHR10134">
    <property type="entry name" value="CYTOCHROME B-C1 COMPLEX SUBUNIT RIESKE, MITOCHONDRIAL"/>
    <property type="match status" value="1"/>
</dbReference>
<dbReference type="InterPro" id="IPR014349">
    <property type="entry name" value="Rieske_Fe-S_prot"/>
</dbReference>
<evidence type="ECO:0000259" key="18">
    <source>
        <dbReference type="PROSITE" id="PS51296"/>
    </source>
</evidence>
<keyword evidence="3" id="KW-1003">Cell membrane</keyword>
<keyword evidence="13" id="KW-1015">Disulfide bond</keyword>
<dbReference type="GO" id="GO:0005886">
    <property type="term" value="C:plasma membrane"/>
    <property type="evidence" value="ECO:0007669"/>
    <property type="project" value="UniProtKB-SubCell"/>
</dbReference>
<keyword evidence="10" id="KW-0408">Iron</keyword>
<feature type="transmembrane region" description="Helical" evidence="17">
    <location>
        <begin position="77"/>
        <end position="102"/>
    </location>
</feature>
<evidence type="ECO:0000256" key="5">
    <source>
        <dbReference type="ARBA" id="ARBA00022692"/>
    </source>
</evidence>
<protein>
    <recommendedName>
        <fullName evidence="14">Rieske iron-sulfur protein</fullName>
    </recommendedName>
</protein>
<keyword evidence="8 17" id="KW-1133">Transmembrane helix</keyword>
<comment type="subcellular location">
    <subcellularLocation>
        <location evidence="1">Cell membrane</location>
        <topology evidence="1">Multi-pass membrane protein</topology>
    </subcellularLocation>
</comment>
<feature type="region of interest" description="Disordered" evidence="16">
    <location>
        <begin position="1"/>
        <end position="28"/>
    </location>
</feature>
<evidence type="ECO:0000256" key="4">
    <source>
        <dbReference type="ARBA" id="ARBA00022660"/>
    </source>
</evidence>
<dbReference type="EMBL" id="CAFBPU010000048">
    <property type="protein sequence ID" value="CAB5037870.1"/>
    <property type="molecule type" value="Genomic_DNA"/>
</dbReference>
<evidence type="ECO:0000256" key="15">
    <source>
        <dbReference type="ARBA" id="ARBA00034078"/>
    </source>
</evidence>
<evidence type="ECO:0000256" key="12">
    <source>
        <dbReference type="ARBA" id="ARBA00023136"/>
    </source>
</evidence>
<name>A0A6J7SBW1_9ZZZZ</name>
<feature type="transmembrane region" description="Helical" evidence="17">
    <location>
        <begin position="149"/>
        <end position="169"/>
    </location>
</feature>
<dbReference type="Pfam" id="PF00355">
    <property type="entry name" value="Rieske"/>
    <property type="match status" value="1"/>
</dbReference>
<dbReference type="GO" id="GO:0046872">
    <property type="term" value="F:metal ion binding"/>
    <property type="evidence" value="ECO:0007669"/>
    <property type="project" value="UniProtKB-KW"/>
</dbReference>
<dbReference type="GO" id="GO:0016491">
    <property type="term" value="F:oxidoreductase activity"/>
    <property type="evidence" value="ECO:0007669"/>
    <property type="project" value="UniProtKB-KW"/>
</dbReference>
<dbReference type="GO" id="GO:0051537">
    <property type="term" value="F:2 iron, 2 sulfur cluster binding"/>
    <property type="evidence" value="ECO:0007669"/>
    <property type="project" value="UniProtKB-KW"/>
</dbReference>
<keyword evidence="9" id="KW-0560">Oxidoreductase</keyword>
<evidence type="ECO:0000256" key="14">
    <source>
        <dbReference type="ARBA" id="ARBA00032409"/>
    </source>
</evidence>
<keyword evidence="7" id="KW-0479">Metal-binding</keyword>
<keyword evidence="6" id="KW-0001">2Fe-2S</keyword>
<dbReference type="InterPro" id="IPR036922">
    <property type="entry name" value="Rieske_2Fe-2S_sf"/>
</dbReference>
<evidence type="ECO:0000256" key="17">
    <source>
        <dbReference type="SAM" id="Phobius"/>
    </source>
</evidence>
<evidence type="ECO:0000256" key="13">
    <source>
        <dbReference type="ARBA" id="ARBA00023157"/>
    </source>
</evidence>
<evidence type="ECO:0000256" key="7">
    <source>
        <dbReference type="ARBA" id="ARBA00022723"/>
    </source>
</evidence>
<evidence type="ECO:0000256" key="3">
    <source>
        <dbReference type="ARBA" id="ARBA00022475"/>
    </source>
</evidence>
<evidence type="ECO:0000256" key="8">
    <source>
        <dbReference type="ARBA" id="ARBA00022989"/>
    </source>
</evidence>
<dbReference type="InterPro" id="IPR005805">
    <property type="entry name" value="Rieske_Fe-S_prot_C"/>
</dbReference>
<dbReference type="Pfam" id="PF19297">
    <property type="entry name" value="QcrA_N"/>
    <property type="match status" value="1"/>
</dbReference>
<sequence length="343" mass="37245">MSSDHGKTLSTAEHGDEPAFPLPAHRHRLTDTSPRAARRAERQVAGMFVLSALLIVAFIAAYVAIPTSTFVNLGVIGIVQLSNLILGATFGLSILLIGIGAIQWAKKLMSDEEVTDERHPLGSPQEDRDEALAAFQMGVTESGFVERKIVRRTLIGALALFPVPLIVLLKDMGPLPGDSLRNTIWRKGSRIVIDVTGQPVKPQDMGVGTLISASPEDLNTIQEEQGNQNERAKASIILVRMAPDEIRSQQSPKGATWDYQGILAFSKICTHVGCPIALYQKATHHLLCPCHQSTFDLADSGNVVFGPANRRMPQLPITVDSEGYLVAQGDFQEPVGPSFWERG</sequence>
<dbReference type="PRINTS" id="PR00162">
    <property type="entry name" value="RIESKE"/>
</dbReference>
<organism evidence="19">
    <name type="scientific">freshwater metagenome</name>
    <dbReference type="NCBI Taxonomy" id="449393"/>
    <lineage>
        <taxon>unclassified sequences</taxon>
        <taxon>metagenomes</taxon>
        <taxon>ecological metagenomes</taxon>
    </lineage>
</organism>
<keyword evidence="4" id="KW-0249">Electron transport</keyword>
<dbReference type="InterPro" id="IPR017941">
    <property type="entry name" value="Rieske_2Fe-2S"/>
</dbReference>
<dbReference type="SUPFAM" id="SSF50022">
    <property type="entry name" value="ISP domain"/>
    <property type="match status" value="1"/>
</dbReference>
<feature type="transmembrane region" description="Helical" evidence="17">
    <location>
        <begin position="44"/>
        <end position="65"/>
    </location>
</feature>
<feature type="compositionally biased region" description="Basic and acidic residues" evidence="16">
    <location>
        <begin position="1"/>
        <end position="17"/>
    </location>
</feature>
<dbReference type="InterPro" id="IPR045603">
    <property type="entry name" value="QcrA_N"/>
</dbReference>
<accession>A0A6J7SBW1</accession>
<dbReference type="CDD" id="cd03467">
    <property type="entry name" value="Rieske"/>
    <property type="match status" value="1"/>
</dbReference>
<evidence type="ECO:0000256" key="6">
    <source>
        <dbReference type="ARBA" id="ARBA00022714"/>
    </source>
</evidence>